<dbReference type="PANTHER" id="PTHR13343:SF26">
    <property type="entry name" value="PENTATRICOPEPTIDE REPEAT-CONTAINING PROTEIN"/>
    <property type="match status" value="1"/>
</dbReference>
<gene>
    <name evidence="2" type="ORF">HAX54_024221</name>
</gene>
<accession>A0ABS8S586</accession>
<name>A0ABS8S586_DATST</name>
<protein>
    <submittedName>
        <fullName evidence="2">Uncharacterized protein</fullName>
    </submittedName>
</protein>
<feature type="non-terminal residue" evidence="2">
    <location>
        <position position="1"/>
    </location>
</feature>
<comment type="caution">
    <text evidence="2">The sequence shown here is derived from an EMBL/GenBank/DDBJ whole genome shotgun (WGS) entry which is preliminary data.</text>
</comment>
<feature type="region of interest" description="Disordered" evidence="1">
    <location>
        <begin position="90"/>
        <end position="129"/>
    </location>
</feature>
<evidence type="ECO:0000256" key="1">
    <source>
        <dbReference type="SAM" id="MobiDB-lite"/>
    </source>
</evidence>
<dbReference type="Gene3D" id="3.20.180.10">
    <property type="entry name" value="PNP-oxidase-like"/>
    <property type="match status" value="1"/>
</dbReference>
<feature type="compositionally biased region" description="Basic and acidic residues" evidence="1">
    <location>
        <begin position="90"/>
        <end position="100"/>
    </location>
</feature>
<dbReference type="PANTHER" id="PTHR13343">
    <property type="entry name" value="CREG1 PROTEIN"/>
    <property type="match status" value="1"/>
</dbReference>
<reference evidence="2 3" key="1">
    <citation type="journal article" date="2021" name="BMC Genomics">
        <title>Datura genome reveals duplications of psychoactive alkaloid biosynthetic genes and high mutation rate following tissue culture.</title>
        <authorList>
            <person name="Rajewski A."/>
            <person name="Carter-House D."/>
            <person name="Stajich J."/>
            <person name="Litt A."/>
        </authorList>
    </citation>
    <scope>NUCLEOTIDE SEQUENCE [LARGE SCALE GENOMIC DNA]</scope>
    <source>
        <strain evidence="2">AR-01</strain>
    </source>
</reference>
<dbReference type="Proteomes" id="UP000823775">
    <property type="component" value="Unassembled WGS sequence"/>
</dbReference>
<dbReference type="EMBL" id="JACEIK010000295">
    <property type="protein sequence ID" value="MCD7454290.1"/>
    <property type="molecule type" value="Genomic_DNA"/>
</dbReference>
<dbReference type="InterPro" id="IPR037119">
    <property type="entry name" value="Haem_oxidase_HugZ-like_sf"/>
</dbReference>
<evidence type="ECO:0000313" key="3">
    <source>
        <dbReference type="Proteomes" id="UP000823775"/>
    </source>
</evidence>
<sequence>DWVSVLDDEEDQSEDPDLGDWATLETMRSSHPIYFAKQISEVVTDDPIDFMDQPPAGLVIQGLLRPAFLEEHTTIPKQISEHKSNDAGIHQMEKAAEHKQSGSVQVNGHKHESGSLQDSPSCPEELEKDESLGNGTSFYKLEMIKIQLISSHGQQILVELEDFSQARPDAIAHSAANIISRLKAVGEKTTQALRSLCWRCKGIQVEEVALIGVDSLGFDLRVCSGAQIQTLRFSFKKRATSEYSAERQLNDLLYPRVHPKLHQKKETHQAES</sequence>
<keyword evidence="3" id="KW-1185">Reference proteome</keyword>
<evidence type="ECO:0000313" key="2">
    <source>
        <dbReference type="EMBL" id="MCD7454290.1"/>
    </source>
</evidence>
<dbReference type="SUPFAM" id="SSF50475">
    <property type="entry name" value="FMN-binding split barrel"/>
    <property type="match status" value="1"/>
</dbReference>
<organism evidence="2 3">
    <name type="scientific">Datura stramonium</name>
    <name type="common">Jimsonweed</name>
    <name type="synonym">Common thornapple</name>
    <dbReference type="NCBI Taxonomy" id="4076"/>
    <lineage>
        <taxon>Eukaryota</taxon>
        <taxon>Viridiplantae</taxon>
        <taxon>Streptophyta</taxon>
        <taxon>Embryophyta</taxon>
        <taxon>Tracheophyta</taxon>
        <taxon>Spermatophyta</taxon>
        <taxon>Magnoliopsida</taxon>
        <taxon>eudicotyledons</taxon>
        <taxon>Gunneridae</taxon>
        <taxon>Pentapetalae</taxon>
        <taxon>asterids</taxon>
        <taxon>lamiids</taxon>
        <taxon>Solanales</taxon>
        <taxon>Solanaceae</taxon>
        <taxon>Solanoideae</taxon>
        <taxon>Datureae</taxon>
        <taxon>Datura</taxon>
    </lineage>
</organism>
<proteinExistence type="predicted"/>